<feature type="signal peptide" evidence="1">
    <location>
        <begin position="1"/>
        <end position="18"/>
    </location>
</feature>
<sequence length="181" mass="20672">MGTITFLVLPVILFVIQARMPLSVLGSELFNIFIHDTAHPQQICRLSRAVDTPEGWDAIHRDLDKLKKWAHENLMKFNKINYKVLHLGQGNTQYQYRLGDEQIKCSPAEKDLGMLLDEHLNMIQQCALVAQKVNCILGCIQSSEASRAREVILPLCSALVRPHLECCTQLWGHQRRKDTDI</sequence>
<gene>
    <name evidence="2" type="ORF">WISP_41085</name>
</gene>
<dbReference type="PANTHER" id="PTHR33332">
    <property type="entry name" value="REVERSE TRANSCRIPTASE DOMAIN-CONTAINING PROTEIN"/>
    <property type="match status" value="1"/>
</dbReference>
<organism evidence="2 3">
    <name type="scientific">Willisornis vidua</name>
    <name type="common">Xingu scale-backed antbird</name>
    <dbReference type="NCBI Taxonomy" id="1566151"/>
    <lineage>
        <taxon>Eukaryota</taxon>
        <taxon>Metazoa</taxon>
        <taxon>Chordata</taxon>
        <taxon>Craniata</taxon>
        <taxon>Vertebrata</taxon>
        <taxon>Euteleostomi</taxon>
        <taxon>Archelosauria</taxon>
        <taxon>Archosauria</taxon>
        <taxon>Dinosauria</taxon>
        <taxon>Saurischia</taxon>
        <taxon>Theropoda</taxon>
        <taxon>Coelurosauria</taxon>
        <taxon>Aves</taxon>
        <taxon>Neognathae</taxon>
        <taxon>Neoaves</taxon>
        <taxon>Telluraves</taxon>
        <taxon>Australaves</taxon>
        <taxon>Passeriformes</taxon>
        <taxon>Thamnophilidae</taxon>
        <taxon>Willisornis</taxon>
    </lineage>
</organism>
<evidence type="ECO:0000256" key="1">
    <source>
        <dbReference type="SAM" id="SignalP"/>
    </source>
</evidence>
<feature type="chain" id="PRO_5045947000" evidence="1">
    <location>
        <begin position="19"/>
        <end position="181"/>
    </location>
</feature>
<reference evidence="2" key="1">
    <citation type="submission" date="2019-10" db="EMBL/GenBank/DDBJ databases">
        <authorList>
            <person name="Soares A.E.R."/>
            <person name="Aleixo A."/>
            <person name="Schneider P."/>
            <person name="Miyaki C.Y."/>
            <person name="Schneider M.P."/>
            <person name="Mello C."/>
            <person name="Vasconcelos A.T.R."/>
        </authorList>
    </citation>
    <scope>NUCLEOTIDE SEQUENCE</scope>
    <source>
        <tissue evidence="2">Muscle</tissue>
    </source>
</reference>
<keyword evidence="1" id="KW-0732">Signal</keyword>
<accession>A0ABQ9DIA0</accession>
<dbReference type="Proteomes" id="UP001145742">
    <property type="component" value="Unassembled WGS sequence"/>
</dbReference>
<dbReference type="EMBL" id="WHWB01033118">
    <property type="protein sequence ID" value="KAJ7421831.1"/>
    <property type="molecule type" value="Genomic_DNA"/>
</dbReference>
<name>A0ABQ9DIA0_9PASS</name>
<comment type="caution">
    <text evidence="2">The sequence shown here is derived from an EMBL/GenBank/DDBJ whole genome shotgun (WGS) entry which is preliminary data.</text>
</comment>
<evidence type="ECO:0000313" key="3">
    <source>
        <dbReference type="Proteomes" id="UP001145742"/>
    </source>
</evidence>
<keyword evidence="3" id="KW-1185">Reference proteome</keyword>
<evidence type="ECO:0000313" key="2">
    <source>
        <dbReference type="EMBL" id="KAJ7421831.1"/>
    </source>
</evidence>
<protein>
    <submittedName>
        <fullName evidence="2">Rna-directed dna polymerase from mobile element jockey-like</fullName>
    </submittedName>
</protein>
<proteinExistence type="predicted"/>